<keyword evidence="1" id="KW-0812">Transmembrane</keyword>
<dbReference type="PIRSF" id="PIRSF028704">
    <property type="entry name" value="UPC028704"/>
    <property type="match status" value="1"/>
</dbReference>
<organism evidence="2 3">
    <name type="scientific">Rhizobium grahamii CCGE 502</name>
    <dbReference type="NCBI Taxonomy" id="990285"/>
    <lineage>
        <taxon>Bacteria</taxon>
        <taxon>Pseudomonadati</taxon>
        <taxon>Pseudomonadota</taxon>
        <taxon>Alphaproteobacteria</taxon>
        <taxon>Hyphomicrobiales</taxon>
        <taxon>Rhizobiaceae</taxon>
        <taxon>Rhizobium/Agrobacterium group</taxon>
        <taxon>Rhizobium</taxon>
    </lineage>
</organism>
<feature type="transmembrane region" description="Helical" evidence="1">
    <location>
        <begin position="200"/>
        <end position="220"/>
    </location>
</feature>
<reference evidence="2 3" key="1">
    <citation type="journal article" date="2012" name="J. Bacteriol.">
        <title>Genome sequence of Rhizobium grahamii CCGE502, a broad-host-range symbiont with low nodulation competitiveness in Phaseolus vulgaris.</title>
        <authorList>
            <person name="Althabegoiti M.J."/>
            <person name="Lozano L."/>
            <person name="Torres-Tejerizo G."/>
            <person name="Ormeno-Orrillo E."/>
            <person name="Rogel M.A."/>
            <person name="Gonzalez V."/>
            <person name="Martinez-Romero E."/>
        </authorList>
    </citation>
    <scope>NUCLEOTIDE SEQUENCE [LARGE SCALE GENOMIC DNA]</scope>
    <source>
        <strain evidence="2 3">CCGE 502</strain>
        <plasmid evidence="2">pRg502b</plasmid>
    </source>
</reference>
<feature type="transmembrane region" description="Helical" evidence="1">
    <location>
        <begin position="255"/>
        <end position="277"/>
    </location>
</feature>
<feature type="transmembrane region" description="Helical" evidence="1">
    <location>
        <begin position="340"/>
        <end position="359"/>
    </location>
</feature>
<feature type="transmembrane region" description="Helical" evidence="1">
    <location>
        <begin position="307"/>
        <end position="328"/>
    </location>
</feature>
<feature type="transmembrane region" description="Helical" evidence="1">
    <location>
        <begin position="78"/>
        <end position="96"/>
    </location>
</feature>
<feature type="transmembrane region" description="Helical" evidence="1">
    <location>
        <begin position="47"/>
        <end position="66"/>
    </location>
</feature>
<geneLocation type="plasmid" evidence="2">
    <name>pRg502b</name>
</geneLocation>
<sequence length="402" mass="43290">MNHAFISASGGAVYPCPIVTSAMNRRDNLAMPHPAPQSAGRDPRLDFFRGVALVMIFINHVPGNFLEGITSKNFGFSDAAEAFVLMSGMSAGLAYSSAYERDAMMATGRILRRARHLYGVHLATTVIAVAILMTGHHFLATDTLSDRVNLGSYLDAPWKTAAGFVAMTHQLGYFNILPLYIVLIAATPIFLAIASISRPALIAVSVGIWGMAGCFNINLPNFPAEGMWFLNPFSWQLIFCIGLCAGMASKKQESFVGYNPTLMAASLAYLAFSLFVIEGQHYELTNWGDHPAFLVGFDKGILPLPRLLHILALAYVVSQLPACGRIAANARLGALTLLGKHGLAVFAWGSLISIALQVLREAYPFPLLLEAAAIVAGLTAQYLVAERLQNSKLSARLATQAT</sequence>
<dbReference type="InterPro" id="IPR014550">
    <property type="entry name" value="UCP028704_OpgC"/>
</dbReference>
<dbReference type="PANTHER" id="PTHR38592:SF3">
    <property type="entry name" value="BLL4819 PROTEIN"/>
    <property type="match status" value="1"/>
</dbReference>
<accession>S3HNN1</accession>
<feature type="transmembrane region" description="Helical" evidence="1">
    <location>
        <begin position="365"/>
        <end position="384"/>
    </location>
</feature>
<evidence type="ECO:0000313" key="3">
    <source>
        <dbReference type="Proteomes" id="UP000014411"/>
    </source>
</evidence>
<dbReference type="AlphaFoldDB" id="S3HNN1"/>
<name>S3HNN1_9HYPH</name>
<dbReference type="PANTHER" id="PTHR38592">
    <property type="entry name" value="BLL4819 PROTEIN"/>
    <property type="match status" value="1"/>
</dbReference>
<keyword evidence="3" id="KW-1185">Reference proteome</keyword>
<dbReference type="EMBL" id="AEYE02000033">
    <property type="protein sequence ID" value="EPE95016.1"/>
    <property type="molecule type" value="Genomic_DNA"/>
</dbReference>
<keyword evidence="2" id="KW-0614">Plasmid</keyword>
<feature type="transmembrane region" description="Helical" evidence="1">
    <location>
        <begin position="173"/>
        <end position="193"/>
    </location>
</feature>
<keyword evidence="1" id="KW-0472">Membrane</keyword>
<protein>
    <submittedName>
        <fullName evidence="2">OpgC protein</fullName>
    </submittedName>
</protein>
<gene>
    <name evidence="2" type="ORF">RGCCGE502_26762</name>
</gene>
<keyword evidence="1" id="KW-1133">Transmembrane helix</keyword>
<evidence type="ECO:0000256" key="1">
    <source>
        <dbReference type="SAM" id="Phobius"/>
    </source>
</evidence>
<dbReference type="Proteomes" id="UP000014411">
    <property type="component" value="Unassembled WGS sequence"/>
</dbReference>
<proteinExistence type="predicted"/>
<evidence type="ECO:0000313" key="2">
    <source>
        <dbReference type="EMBL" id="EPE95016.1"/>
    </source>
</evidence>
<dbReference type="HOGENOM" id="CLU_041000_2_0_5"/>
<comment type="caution">
    <text evidence="2">The sequence shown here is derived from an EMBL/GenBank/DDBJ whole genome shotgun (WGS) entry which is preliminary data.</text>
</comment>
<dbReference type="Pfam" id="PF10129">
    <property type="entry name" value="OpgC_C"/>
    <property type="match status" value="1"/>
</dbReference>
<feature type="transmembrane region" description="Helical" evidence="1">
    <location>
        <begin position="226"/>
        <end position="248"/>
    </location>
</feature>
<feature type="transmembrane region" description="Helical" evidence="1">
    <location>
        <begin position="117"/>
        <end position="139"/>
    </location>
</feature>